<dbReference type="CDD" id="cd00063">
    <property type="entry name" value="FN3"/>
    <property type="match status" value="6"/>
</dbReference>
<evidence type="ECO:0000259" key="2">
    <source>
        <dbReference type="PROSITE" id="PS50853"/>
    </source>
</evidence>
<protein>
    <recommendedName>
        <fullName evidence="2">Fibronectin type-III domain-containing protein</fullName>
    </recommendedName>
</protein>
<proteinExistence type="predicted"/>
<dbReference type="Proteomes" id="UP000472260">
    <property type="component" value="Unassembled WGS sequence"/>
</dbReference>
<name>A0A671RGH1_9TELE</name>
<accession>A0A671RGH1</accession>
<organism evidence="3 4">
    <name type="scientific">Sinocyclocheilus anshuiensis</name>
    <dbReference type="NCBI Taxonomy" id="1608454"/>
    <lineage>
        <taxon>Eukaryota</taxon>
        <taxon>Metazoa</taxon>
        <taxon>Chordata</taxon>
        <taxon>Craniata</taxon>
        <taxon>Vertebrata</taxon>
        <taxon>Euteleostomi</taxon>
        <taxon>Actinopterygii</taxon>
        <taxon>Neopterygii</taxon>
        <taxon>Teleostei</taxon>
        <taxon>Ostariophysi</taxon>
        <taxon>Cypriniformes</taxon>
        <taxon>Cyprinidae</taxon>
        <taxon>Cyprininae</taxon>
        <taxon>Sinocyclocheilus</taxon>
    </lineage>
</organism>
<keyword evidence="1" id="KW-0677">Repeat</keyword>
<evidence type="ECO:0000313" key="4">
    <source>
        <dbReference type="Proteomes" id="UP000472260"/>
    </source>
</evidence>
<keyword evidence="4" id="KW-1185">Reference proteome</keyword>
<feature type="domain" description="Fibronectin type-III" evidence="2">
    <location>
        <begin position="424"/>
        <end position="514"/>
    </location>
</feature>
<sequence>MRKIVTEPHEEHLLLSPDFSFLENLLPKLSRRICFTASEPPRPVKQKPPVLKRIVGPKDLQVSELSYSSLQLTWSQATGDVTGYRLLITPVSPKGHLLPAQQRQIDLKGDISSTPVTGLSPKTEYSLTLYAIYPGRIGESATITTETTVLPPVSNFRVIEEGLFSLRLGWTPSLGKVDKYKIYVPRTDRPSLIYDQILSGDASSHVIDTLEEDKEYTVEIYAVYPEGPSETVSVTGKTLKLVPVDKLLVQNATTDTVQARWSSVRGATGYRLTWSSSEGHIENVNLGDNFNFYMVQGLHAGTEYTITINPIFVDIEGPVTSAKAKTLESSAVQTLRASAVSTSSAVTSWNAVPGATGYRLAWGPTAEFIGRDRPRQLALNGSTTEYVLKNLVHDTEYVLSLYVLFGSAVGPGITATFRTSPLGYVSNFKVTSYTSSSIDVEWSPIVGATEYKLTWSSEFVSPQSRYLDRSILRHSITGLQPQTLYSVSIHALYSNTEGPEITLSQQTASLTDSELIKTVREVKVVDIGANSFKLAWKKTPGVTGYMITWSSFHGGEKRSEVVSSSATSFTITDLPASSAYKIQVSAVVRSKEGSPVMVTARTLDLPKVTGFSALNTTDNSTVLNWTSVTGASGYLLSWRHISDRNSVLRALREVRYGGGNTKTGAQTHSKMKNC</sequence>
<dbReference type="PROSITE" id="PS50853">
    <property type="entry name" value="FN3"/>
    <property type="match status" value="6"/>
</dbReference>
<dbReference type="Ensembl" id="ENSSANT00000087450.1">
    <property type="protein sequence ID" value="ENSSANP00000082283.1"/>
    <property type="gene ID" value="ENSSANG00000040857.1"/>
</dbReference>
<reference evidence="3" key="2">
    <citation type="submission" date="2025-09" db="UniProtKB">
        <authorList>
            <consortium name="Ensembl"/>
        </authorList>
    </citation>
    <scope>IDENTIFICATION</scope>
</reference>
<reference evidence="3" key="1">
    <citation type="submission" date="2025-08" db="UniProtKB">
        <authorList>
            <consortium name="Ensembl"/>
        </authorList>
    </citation>
    <scope>IDENTIFICATION</scope>
</reference>
<dbReference type="SUPFAM" id="SSF49265">
    <property type="entry name" value="Fibronectin type III"/>
    <property type="match status" value="4"/>
</dbReference>
<dbReference type="Pfam" id="PF00041">
    <property type="entry name" value="fn3"/>
    <property type="match status" value="6"/>
</dbReference>
<dbReference type="PANTHER" id="PTHR46708:SF2">
    <property type="entry name" value="FIBRONECTIN TYPE-III DOMAIN-CONTAINING PROTEIN"/>
    <property type="match status" value="1"/>
</dbReference>
<feature type="domain" description="Fibronectin type-III" evidence="2">
    <location>
        <begin position="56"/>
        <end position="152"/>
    </location>
</feature>
<feature type="domain" description="Fibronectin type-III" evidence="2">
    <location>
        <begin position="331"/>
        <end position="423"/>
    </location>
</feature>
<dbReference type="InterPro" id="IPR050991">
    <property type="entry name" value="ECM_Regulatory_Proteins"/>
</dbReference>
<dbReference type="InterPro" id="IPR003961">
    <property type="entry name" value="FN3_dom"/>
</dbReference>
<dbReference type="InterPro" id="IPR013783">
    <property type="entry name" value="Ig-like_fold"/>
</dbReference>
<feature type="domain" description="Fibronectin type-III" evidence="2">
    <location>
        <begin position="243"/>
        <end position="330"/>
    </location>
</feature>
<dbReference type="AlphaFoldDB" id="A0A671RGH1"/>
<evidence type="ECO:0000313" key="3">
    <source>
        <dbReference type="Ensembl" id="ENSSANP00000082283.1"/>
    </source>
</evidence>
<dbReference type="PANTHER" id="PTHR46708">
    <property type="entry name" value="TENASCIN"/>
    <property type="match status" value="1"/>
</dbReference>
<feature type="domain" description="Fibronectin type-III" evidence="2">
    <location>
        <begin position="518"/>
        <end position="606"/>
    </location>
</feature>
<dbReference type="SMART" id="SM00060">
    <property type="entry name" value="FN3"/>
    <property type="match status" value="6"/>
</dbReference>
<dbReference type="InterPro" id="IPR036116">
    <property type="entry name" value="FN3_sf"/>
</dbReference>
<dbReference type="Gene3D" id="2.60.40.10">
    <property type="entry name" value="Immunoglobulins"/>
    <property type="match status" value="6"/>
</dbReference>
<feature type="domain" description="Fibronectin type-III" evidence="2">
    <location>
        <begin position="153"/>
        <end position="241"/>
    </location>
</feature>
<evidence type="ECO:0000256" key="1">
    <source>
        <dbReference type="ARBA" id="ARBA00022737"/>
    </source>
</evidence>